<proteinExistence type="inferred from homology"/>
<gene>
    <name evidence="4" type="ORF">SNE35_02555</name>
</gene>
<dbReference type="InterPro" id="IPR042208">
    <property type="entry name" value="D-ser_dehydrat-like_sf"/>
</dbReference>
<reference evidence="4 5" key="1">
    <citation type="submission" date="2023-11" db="EMBL/GenBank/DDBJ databases">
        <title>Paucibacter sp. nov., isolated from fresh soil in Korea.</title>
        <authorList>
            <person name="Le N.T.T."/>
        </authorList>
    </citation>
    <scope>NUCLEOTIDE SEQUENCE [LARGE SCALE GENOMIC DNA]</scope>
    <source>
        <strain evidence="4 5">R3-3</strain>
    </source>
</reference>
<comment type="caution">
    <text evidence="4">The sequence shown here is derived from an EMBL/GenBank/DDBJ whole genome shotgun (WGS) entry which is preliminary data.</text>
</comment>
<dbReference type="SUPFAM" id="SSF51419">
    <property type="entry name" value="PLP-binding barrel"/>
    <property type="match status" value="1"/>
</dbReference>
<dbReference type="Pfam" id="PF14031">
    <property type="entry name" value="D-ser_dehydrat"/>
    <property type="match status" value="1"/>
</dbReference>
<keyword evidence="5" id="KW-1185">Reference proteome</keyword>
<dbReference type="InterPro" id="IPR051466">
    <property type="entry name" value="D-amino_acid_metab_enzyme"/>
</dbReference>
<dbReference type="PANTHER" id="PTHR28004">
    <property type="entry name" value="ZGC:162816-RELATED"/>
    <property type="match status" value="1"/>
</dbReference>
<sequence length="391" mass="41172">MKLTDLPTPSLVLDLDRAERNCAAMNRRAHELGVALRPHLKTAKSVEVARLATRGQPGGITVSTLAEIDHFGRQGFRDITYAVGIAAHKLDALAALQREHGLLLTLLVDHRDTLADLAQRAAALDTRFALLIEIDCGGGRGGVAPDGEELLALARQMAASSHLRLAGVLTHAGQSYAVQGREAIATVAEAERSAAVQAATRLRAAGFELSVVSVGSTPTAVFAQGLAGVTEMRPGVYTLFDLDQVAIGACTIDDIAASVLACVIGHNPRSRRVLIDAGALALSKDLSANSFGTGLPGFPDLGYGLVCAIDGGAPLPGLRVAEVHQEHGFIAGGDDLFEQLPIGRRVRILPHHICMTAAPYAHFDVVRAGNHEIVARWPKVGGWNPKNEPTA</sequence>
<dbReference type="GO" id="GO:0008784">
    <property type="term" value="F:alanine racemase activity"/>
    <property type="evidence" value="ECO:0007669"/>
    <property type="project" value="UniProtKB-EC"/>
</dbReference>
<dbReference type="Gene3D" id="3.20.20.10">
    <property type="entry name" value="Alanine racemase"/>
    <property type="match status" value="1"/>
</dbReference>
<evidence type="ECO:0000256" key="1">
    <source>
        <dbReference type="ARBA" id="ARBA00005323"/>
    </source>
</evidence>
<organism evidence="4 5">
    <name type="scientific">Roseateles agri</name>
    <dbReference type="NCBI Taxonomy" id="3098619"/>
    <lineage>
        <taxon>Bacteria</taxon>
        <taxon>Pseudomonadati</taxon>
        <taxon>Pseudomonadota</taxon>
        <taxon>Betaproteobacteria</taxon>
        <taxon>Burkholderiales</taxon>
        <taxon>Sphaerotilaceae</taxon>
        <taxon>Roseateles</taxon>
    </lineage>
</organism>
<dbReference type="Pfam" id="PF01168">
    <property type="entry name" value="Ala_racemase_N"/>
    <property type="match status" value="1"/>
</dbReference>
<name>A0ABU5DB73_9BURK</name>
<dbReference type="Gene3D" id="2.40.37.20">
    <property type="entry name" value="D-serine dehydratase-like domain"/>
    <property type="match status" value="1"/>
</dbReference>
<evidence type="ECO:0000259" key="3">
    <source>
        <dbReference type="SMART" id="SM01119"/>
    </source>
</evidence>
<evidence type="ECO:0000256" key="2">
    <source>
        <dbReference type="ARBA" id="ARBA00023239"/>
    </source>
</evidence>
<dbReference type="EMBL" id="JAXCLA010000001">
    <property type="protein sequence ID" value="MDY0743364.1"/>
    <property type="molecule type" value="Genomic_DNA"/>
</dbReference>
<dbReference type="InterPro" id="IPR001608">
    <property type="entry name" value="Ala_racemase_N"/>
</dbReference>
<dbReference type="InterPro" id="IPR026956">
    <property type="entry name" value="D-ser_dehydrat-like_dom"/>
</dbReference>
<feature type="domain" description="D-serine dehydratase-like" evidence="3">
    <location>
        <begin position="256"/>
        <end position="367"/>
    </location>
</feature>
<evidence type="ECO:0000313" key="5">
    <source>
        <dbReference type="Proteomes" id="UP001285263"/>
    </source>
</evidence>
<comment type="similarity">
    <text evidence="1">Belongs to the DSD1 family.</text>
</comment>
<keyword evidence="2" id="KW-0456">Lyase</keyword>
<dbReference type="PANTHER" id="PTHR28004:SF2">
    <property type="entry name" value="D-SERINE DEHYDRATASE"/>
    <property type="match status" value="1"/>
</dbReference>
<dbReference type="RefSeq" id="WP_320421238.1">
    <property type="nucleotide sequence ID" value="NZ_JAXCLA010000001.1"/>
</dbReference>
<accession>A0ABU5DB73</accession>
<dbReference type="EC" id="5.1.1.1" evidence="4"/>
<dbReference type="Proteomes" id="UP001285263">
    <property type="component" value="Unassembled WGS sequence"/>
</dbReference>
<keyword evidence="4" id="KW-0413">Isomerase</keyword>
<dbReference type="SMART" id="SM01119">
    <property type="entry name" value="D-ser_dehydrat"/>
    <property type="match status" value="1"/>
</dbReference>
<dbReference type="InterPro" id="IPR029066">
    <property type="entry name" value="PLP-binding_barrel"/>
</dbReference>
<protein>
    <submittedName>
        <fullName evidence="4">Alanine racemase</fullName>
        <ecNumber evidence="4">5.1.1.1</ecNumber>
    </submittedName>
</protein>
<evidence type="ECO:0000313" key="4">
    <source>
        <dbReference type="EMBL" id="MDY0743364.1"/>
    </source>
</evidence>